<reference evidence="2 3" key="1">
    <citation type="submission" date="2015-12" db="EMBL/GenBank/DDBJ databases">
        <title>Dictyostelia acquired genes for synthesis and detection of signals that induce cell-type specialization by lateral gene transfer from prokaryotes.</title>
        <authorList>
            <person name="Gloeckner G."/>
            <person name="Schaap P."/>
        </authorList>
    </citation>
    <scope>NUCLEOTIDE SEQUENCE [LARGE SCALE GENOMIC DNA]</scope>
    <source>
        <strain evidence="2 3">TK</strain>
    </source>
</reference>
<protein>
    <submittedName>
        <fullName evidence="2">Uncharacterized protein</fullName>
    </submittedName>
</protein>
<evidence type="ECO:0000256" key="1">
    <source>
        <dbReference type="SAM" id="MobiDB-lite"/>
    </source>
</evidence>
<name>A0A151ZH29_TIELA</name>
<dbReference type="Proteomes" id="UP000076078">
    <property type="component" value="Unassembled WGS sequence"/>
</dbReference>
<evidence type="ECO:0000313" key="3">
    <source>
        <dbReference type="Proteomes" id="UP000076078"/>
    </source>
</evidence>
<feature type="compositionally biased region" description="Basic and acidic residues" evidence="1">
    <location>
        <begin position="122"/>
        <end position="133"/>
    </location>
</feature>
<dbReference type="OMA" id="INGPYIH"/>
<dbReference type="EMBL" id="LODT01000028">
    <property type="protein sequence ID" value="KYQ93180.1"/>
    <property type="molecule type" value="Genomic_DNA"/>
</dbReference>
<dbReference type="AlphaFoldDB" id="A0A151ZH29"/>
<comment type="caution">
    <text evidence="2">The sequence shown here is derived from an EMBL/GenBank/DDBJ whole genome shotgun (WGS) entry which is preliminary data.</text>
</comment>
<feature type="compositionally biased region" description="Basic and acidic residues" evidence="1">
    <location>
        <begin position="71"/>
        <end position="85"/>
    </location>
</feature>
<dbReference type="OrthoDB" id="20450at2759"/>
<evidence type="ECO:0000313" key="2">
    <source>
        <dbReference type="EMBL" id="KYQ93180.1"/>
    </source>
</evidence>
<feature type="compositionally biased region" description="Basic residues" evidence="1">
    <location>
        <begin position="89"/>
        <end position="100"/>
    </location>
</feature>
<accession>A0A151ZH29</accession>
<organism evidence="2 3">
    <name type="scientific">Tieghemostelium lacteum</name>
    <name type="common">Slime mold</name>
    <name type="synonym">Dictyostelium lacteum</name>
    <dbReference type="NCBI Taxonomy" id="361077"/>
    <lineage>
        <taxon>Eukaryota</taxon>
        <taxon>Amoebozoa</taxon>
        <taxon>Evosea</taxon>
        <taxon>Eumycetozoa</taxon>
        <taxon>Dictyostelia</taxon>
        <taxon>Dictyosteliales</taxon>
        <taxon>Raperosteliaceae</taxon>
        <taxon>Tieghemostelium</taxon>
    </lineage>
</organism>
<proteinExistence type="predicted"/>
<feature type="region of interest" description="Disordered" evidence="1">
    <location>
        <begin position="71"/>
        <end position="133"/>
    </location>
</feature>
<dbReference type="InParanoid" id="A0A151ZH29"/>
<sequence>MSNDVKAKITILGTDTNIELTSDPKSISDEYLKKEYQEDTTGPYQDLIKSILSIKQQSNKALTVYVNTEKNELKQQQDKENENKNNSKVTKKTSKKKPAANKKDNNNNKNQKRTSDEPIENLDNRDEKYSKVE</sequence>
<gene>
    <name evidence="2" type="ORF">DLAC_05816</name>
</gene>
<keyword evidence="3" id="KW-1185">Reference proteome</keyword>
<dbReference type="FunCoup" id="A0A151ZH29">
    <property type="interactions" value="259"/>
</dbReference>